<evidence type="ECO:0000313" key="2">
    <source>
        <dbReference type="Proteomes" id="UP000069771"/>
    </source>
</evidence>
<name>A0A140DTW5_9FIRM</name>
<sequence>MNQTTIPIPRLVVMDMDGTLLNSRKEITPETAAALRRLQDRGTRLVLASGRPERGLTRFARQLDMKRHGGILISSNGALARTLDGRTLYSNALTREDTRKVLKHLKQFDVIPMIADGESMLVENVYNCMIELDGRPWNVVEYEAHSNGFLLREVRDLSEAGLAPEKILTAGTPAYLRQVSEKMRAPFCDSLDSMFTGPFYYEFTASGSNKGTALKTVMEACGVSSSQTAVFGDAENDLPMFAHAAITVAMGNATEPVRNQARYITASNDEDGIVRAVESWEKIREQQPASDSGKR</sequence>
<dbReference type="PROSITE" id="PS01228">
    <property type="entry name" value="COF_1"/>
    <property type="match status" value="1"/>
</dbReference>
<protein>
    <recommendedName>
        <fullName evidence="3">HAD family hydrolase</fullName>
    </recommendedName>
</protein>
<dbReference type="PANTHER" id="PTHR10000:SF8">
    <property type="entry name" value="HAD SUPERFAMILY HYDROLASE-LIKE, TYPE 3"/>
    <property type="match status" value="1"/>
</dbReference>
<dbReference type="Proteomes" id="UP000069771">
    <property type="component" value="Chromosome"/>
</dbReference>
<dbReference type="OrthoDB" id="9781413at2"/>
<dbReference type="AlphaFoldDB" id="A0A140DTW5"/>
<dbReference type="NCBIfam" id="TIGR01484">
    <property type="entry name" value="HAD-SF-IIB"/>
    <property type="match status" value="1"/>
</dbReference>
<reference evidence="1 2" key="1">
    <citation type="journal article" date="2016" name="Gut Pathog.">
        <title>Whole genome sequencing of "Faecalibaculum rodentium" ALO17, isolated from C57BL/6J laboratory mouse feces.</title>
        <authorList>
            <person name="Lim S."/>
            <person name="Chang D.H."/>
            <person name="Ahn S."/>
            <person name="Kim B.C."/>
        </authorList>
    </citation>
    <scope>NUCLEOTIDE SEQUENCE [LARGE SCALE GENOMIC DNA]</scope>
    <source>
        <strain evidence="1 2">Alo17</strain>
    </source>
</reference>
<evidence type="ECO:0000313" key="1">
    <source>
        <dbReference type="EMBL" id="AMK54092.1"/>
    </source>
</evidence>
<organism evidence="1 2">
    <name type="scientific">Faecalibaculum rodentium</name>
    <dbReference type="NCBI Taxonomy" id="1702221"/>
    <lineage>
        <taxon>Bacteria</taxon>
        <taxon>Bacillati</taxon>
        <taxon>Bacillota</taxon>
        <taxon>Erysipelotrichia</taxon>
        <taxon>Erysipelotrichales</taxon>
        <taxon>Erysipelotrichaceae</taxon>
        <taxon>Faecalibaculum</taxon>
    </lineage>
</organism>
<dbReference type="Pfam" id="PF08282">
    <property type="entry name" value="Hydrolase_3"/>
    <property type="match status" value="1"/>
</dbReference>
<dbReference type="SFLD" id="SFLDS00003">
    <property type="entry name" value="Haloacid_Dehalogenase"/>
    <property type="match status" value="1"/>
</dbReference>
<dbReference type="PANTHER" id="PTHR10000">
    <property type="entry name" value="PHOSPHOSERINE PHOSPHATASE"/>
    <property type="match status" value="1"/>
</dbReference>
<accession>A0A140DTW5</accession>
<dbReference type="PATRIC" id="fig|1702221.3.peg.927"/>
<dbReference type="GeneID" id="78477746"/>
<dbReference type="EMBL" id="CP011391">
    <property type="protein sequence ID" value="AMK54092.1"/>
    <property type="molecule type" value="Genomic_DNA"/>
</dbReference>
<dbReference type="KEGG" id="fro:AALO17_09580"/>
<dbReference type="SUPFAM" id="SSF56784">
    <property type="entry name" value="HAD-like"/>
    <property type="match status" value="1"/>
</dbReference>
<gene>
    <name evidence="1" type="ORF">AALO17_09580</name>
</gene>
<dbReference type="GO" id="GO:0000287">
    <property type="term" value="F:magnesium ion binding"/>
    <property type="evidence" value="ECO:0007669"/>
    <property type="project" value="TreeGrafter"/>
</dbReference>
<evidence type="ECO:0008006" key="3">
    <source>
        <dbReference type="Google" id="ProtNLM"/>
    </source>
</evidence>
<dbReference type="GO" id="GO:0016791">
    <property type="term" value="F:phosphatase activity"/>
    <property type="evidence" value="ECO:0007669"/>
    <property type="project" value="TreeGrafter"/>
</dbReference>
<dbReference type="InterPro" id="IPR006379">
    <property type="entry name" value="HAD-SF_hydro_IIB"/>
</dbReference>
<dbReference type="InterPro" id="IPR036412">
    <property type="entry name" value="HAD-like_sf"/>
</dbReference>
<dbReference type="Gene3D" id="3.30.1240.10">
    <property type="match status" value="1"/>
</dbReference>
<dbReference type="RefSeq" id="WP_067556011.1">
    <property type="nucleotide sequence ID" value="NZ_CAJTBG010000044.1"/>
</dbReference>
<dbReference type="GO" id="GO:0005829">
    <property type="term" value="C:cytosol"/>
    <property type="evidence" value="ECO:0007669"/>
    <property type="project" value="TreeGrafter"/>
</dbReference>
<keyword evidence="2" id="KW-1185">Reference proteome</keyword>
<dbReference type="NCBIfam" id="TIGR00099">
    <property type="entry name" value="Cof-subfamily"/>
    <property type="match status" value="1"/>
</dbReference>
<dbReference type="CDD" id="cd07516">
    <property type="entry name" value="HAD_Pase"/>
    <property type="match status" value="1"/>
</dbReference>
<proteinExistence type="predicted"/>
<dbReference type="STRING" id="1702221.AALO17_09580"/>
<dbReference type="SFLD" id="SFLDG01140">
    <property type="entry name" value="C2.B:_Phosphomannomutase_and_P"/>
    <property type="match status" value="1"/>
</dbReference>
<dbReference type="InterPro" id="IPR023214">
    <property type="entry name" value="HAD_sf"/>
</dbReference>
<dbReference type="Gene3D" id="3.40.50.1000">
    <property type="entry name" value="HAD superfamily/HAD-like"/>
    <property type="match status" value="1"/>
</dbReference>
<dbReference type="InterPro" id="IPR000150">
    <property type="entry name" value="Cof"/>
</dbReference>